<feature type="transmembrane region" description="Helical" evidence="2">
    <location>
        <begin position="371"/>
        <end position="396"/>
    </location>
</feature>
<dbReference type="PANTHER" id="PTHR45725">
    <property type="entry name" value="FORMIN HOMOLOGY 2 FAMILY MEMBER"/>
    <property type="match status" value="1"/>
</dbReference>
<feature type="compositionally biased region" description="Pro residues" evidence="1">
    <location>
        <begin position="479"/>
        <end position="528"/>
    </location>
</feature>
<feature type="domain" description="DUF8173" evidence="3">
    <location>
        <begin position="225"/>
        <end position="399"/>
    </location>
</feature>
<dbReference type="AlphaFoldDB" id="A0A849SLN9"/>
<evidence type="ECO:0000313" key="5">
    <source>
        <dbReference type="Proteomes" id="UP000580839"/>
    </source>
</evidence>
<dbReference type="EMBL" id="JABFRW010000014">
    <property type="protein sequence ID" value="NOT32815.1"/>
    <property type="molecule type" value="Genomic_DNA"/>
</dbReference>
<feature type="transmembrane region" description="Helical" evidence="2">
    <location>
        <begin position="231"/>
        <end position="248"/>
    </location>
</feature>
<dbReference type="InterPro" id="IPR058486">
    <property type="entry name" value="DUF8173"/>
</dbReference>
<name>A0A849SLN9_UNCEI</name>
<feature type="transmembrane region" description="Helical" evidence="2">
    <location>
        <begin position="308"/>
        <end position="329"/>
    </location>
</feature>
<evidence type="ECO:0000313" key="4">
    <source>
        <dbReference type="EMBL" id="NOT32815.1"/>
    </source>
</evidence>
<feature type="transmembrane region" description="Helical" evidence="2">
    <location>
        <begin position="269"/>
        <end position="302"/>
    </location>
</feature>
<feature type="transmembrane region" description="Helical" evidence="2">
    <location>
        <begin position="341"/>
        <end position="359"/>
    </location>
</feature>
<gene>
    <name evidence="4" type="ORF">HOP12_01460</name>
</gene>
<evidence type="ECO:0000256" key="1">
    <source>
        <dbReference type="SAM" id="MobiDB-lite"/>
    </source>
</evidence>
<keyword evidence="2" id="KW-0472">Membrane</keyword>
<sequence length="528" mass="54355">MRNAARVTAAILALGTALVLGLGVDATLAPEALAQNPLRFRSVPEESSSAFRQRQRARIVKPSSSTSSSSSARVAPAAGATRAEPDPEAVLAEPTIPSPPSEPEAPAVPTTGDMVRMGSDITIEKGEVVDGDVLTFGGNIKVYGQVRGNVSATGGDVFLGSSARIDGDVLCMGGKLEEESGAYVGGQRVTGLQSRHSRSERAKRVRIDRDWDGDRDRDSEHGATTTIVRRLTYLLFWLLVAWVATRFAPRRTRGAIESLRREPGMSFGLGFGMALLLAPSLIALAIAMVILVVTIIGIPVAIGAFFTYIALIILVAGWGYVVGAAALGERVAANRGQAAPTLLRSAITGIVIIQGAMLVSEMLHHMPLLGWIGGILWVLAMVAYSGVALLGIGAIVRSKFGQGEGGQWWPPARLFGSLSPAGPSYGGPVPPPPSGAPAAPSAPIAPAAPSAPFDPTAAPGSARTSPGYSEQAAPQAPAVAPPPVAPPPPAPPSSYMPPSPGPQEYPAPPLPPAPPVPPVPPAPPPPIG</sequence>
<feature type="compositionally biased region" description="Low complexity" evidence="1">
    <location>
        <begin position="436"/>
        <end position="459"/>
    </location>
</feature>
<evidence type="ECO:0000259" key="3">
    <source>
        <dbReference type="Pfam" id="PF26514"/>
    </source>
</evidence>
<comment type="caution">
    <text evidence="4">The sequence shown here is derived from an EMBL/GenBank/DDBJ whole genome shotgun (WGS) entry which is preliminary data.</text>
</comment>
<keyword evidence="2" id="KW-0812">Transmembrane</keyword>
<feature type="region of interest" description="Disordered" evidence="1">
    <location>
        <begin position="425"/>
        <end position="528"/>
    </location>
</feature>
<organism evidence="4 5">
    <name type="scientific">Eiseniibacteriota bacterium</name>
    <dbReference type="NCBI Taxonomy" id="2212470"/>
    <lineage>
        <taxon>Bacteria</taxon>
        <taxon>Candidatus Eiseniibacteriota</taxon>
    </lineage>
</organism>
<proteinExistence type="predicted"/>
<feature type="compositionally biased region" description="Low complexity" evidence="1">
    <location>
        <begin position="62"/>
        <end position="82"/>
    </location>
</feature>
<feature type="region of interest" description="Disordered" evidence="1">
    <location>
        <begin position="43"/>
        <end position="107"/>
    </location>
</feature>
<dbReference type="Pfam" id="PF26514">
    <property type="entry name" value="DUF8173"/>
    <property type="match status" value="1"/>
</dbReference>
<dbReference type="Proteomes" id="UP000580839">
    <property type="component" value="Unassembled WGS sequence"/>
</dbReference>
<dbReference type="InterPro" id="IPR051425">
    <property type="entry name" value="Formin_Homology"/>
</dbReference>
<protein>
    <submittedName>
        <fullName evidence="4">Polymer-forming cytoskeletal protein</fullName>
    </submittedName>
</protein>
<accession>A0A849SLN9</accession>
<evidence type="ECO:0000256" key="2">
    <source>
        <dbReference type="SAM" id="Phobius"/>
    </source>
</evidence>
<reference evidence="4 5" key="1">
    <citation type="submission" date="2020-04" db="EMBL/GenBank/DDBJ databases">
        <title>Metagenomic profiling of ammonia- and methane-oxidizing microorganisms in a Dutch drinking water treatment plant.</title>
        <authorList>
            <person name="Poghosyan L."/>
            <person name="Leucker S."/>
        </authorList>
    </citation>
    <scope>NUCLEOTIDE SEQUENCE [LARGE SCALE GENOMIC DNA]</scope>
    <source>
        <strain evidence="4">S-RSF-IL-03</strain>
    </source>
</reference>
<dbReference type="PANTHER" id="PTHR45725:SF1">
    <property type="entry name" value="DISHEVELLED ASSOCIATED ACTIVATOR OF MORPHOGENESIS, ISOFORM D"/>
    <property type="match status" value="1"/>
</dbReference>
<keyword evidence="2" id="KW-1133">Transmembrane helix</keyword>